<dbReference type="HOGENOM" id="CLU_009100_3_1_0"/>
<gene>
    <name evidence="7" type="ordered locus">Acid345_1496</name>
</gene>
<dbReference type="GO" id="GO:0005507">
    <property type="term" value="F:copper ion binding"/>
    <property type="evidence" value="ECO:0007669"/>
    <property type="project" value="InterPro"/>
</dbReference>
<proteinExistence type="predicted"/>
<dbReference type="InterPro" id="IPR032109">
    <property type="entry name" value="Big_3_5"/>
</dbReference>
<dbReference type="PROSITE" id="PS00079">
    <property type="entry name" value="MULTICOPPER_OXIDASE1"/>
    <property type="match status" value="1"/>
</dbReference>
<dbReference type="KEGG" id="aba:Acid345_1496"/>
<dbReference type="InterPro" id="IPR008972">
    <property type="entry name" value="Cupredoxin"/>
</dbReference>
<feature type="signal peptide" evidence="3">
    <location>
        <begin position="1"/>
        <end position="25"/>
    </location>
</feature>
<dbReference type="CDD" id="cd13900">
    <property type="entry name" value="CuRO_3_Tth-MCO_like"/>
    <property type="match status" value="1"/>
</dbReference>
<dbReference type="AlphaFoldDB" id="Q1IRK2"/>
<evidence type="ECO:0000256" key="1">
    <source>
        <dbReference type="ARBA" id="ARBA00022723"/>
    </source>
</evidence>
<dbReference type="InterPro" id="IPR011707">
    <property type="entry name" value="Cu-oxidase-like_N"/>
</dbReference>
<dbReference type="InterPro" id="IPR045087">
    <property type="entry name" value="Cu-oxidase_fam"/>
</dbReference>
<organism evidence="7 8">
    <name type="scientific">Koribacter versatilis (strain Ellin345)</name>
    <dbReference type="NCBI Taxonomy" id="204669"/>
    <lineage>
        <taxon>Bacteria</taxon>
        <taxon>Pseudomonadati</taxon>
        <taxon>Acidobacteriota</taxon>
        <taxon>Terriglobia</taxon>
        <taxon>Terriglobales</taxon>
        <taxon>Candidatus Korobacteraceae</taxon>
        <taxon>Candidatus Korobacter</taxon>
    </lineage>
</organism>
<dbReference type="InterPro" id="IPR011706">
    <property type="entry name" value="Cu-oxidase_C"/>
</dbReference>
<evidence type="ECO:0000256" key="2">
    <source>
        <dbReference type="ARBA" id="ARBA00023002"/>
    </source>
</evidence>
<dbReference type="InterPro" id="IPR013783">
    <property type="entry name" value="Ig-like_fold"/>
</dbReference>
<keyword evidence="8" id="KW-1185">Reference proteome</keyword>
<dbReference type="SUPFAM" id="SSF49503">
    <property type="entry name" value="Cupredoxins"/>
    <property type="match status" value="3"/>
</dbReference>
<dbReference type="GO" id="GO:0016491">
    <property type="term" value="F:oxidoreductase activity"/>
    <property type="evidence" value="ECO:0007669"/>
    <property type="project" value="UniProtKB-KW"/>
</dbReference>
<dbReference type="PANTHER" id="PTHR11709">
    <property type="entry name" value="MULTI-COPPER OXIDASE"/>
    <property type="match status" value="1"/>
</dbReference>
<dbReference type="Gene3D" id="2.60.40.10">
    <property type="entry name" value="Immunoglobulins"/>
    <property type="match status" value="1"/>
</dbReference>
<dbReference type="Gene3D" id="2.60.40.420">
    <property type="entry name" value="Cupredoxins - blue copper proteins"/>
    <property type="match status" value="3"/>
</dbReference>
<accession>Q1IRK2</accession>
<sequence length="631" mass="68376">MRKQPALVVLAIAFSLCSAVSPVSAQSVAAGKCPHVAEGSTVVNPPEVFSKNGLLEANLTFERSDVAGEARFCYLTDRGALAPTLHVLPGDKLVLHLTNKVPPSSAPAVHIHGKDKMQGCGGGEMTGSSTNIHFHGTTLPPVCHQDDVLNTLVQPNEDFDYVIQIPKNQPPGLYWYHPHPHGFTELQVQGGASAALVVDGIEQVNPELAALPQRLLVVRDQKLNATQAAVKNDPNKPSWDLSLNYVEVKYPGYAPSVIETRPKQKELWRVLNAAADALLDLQVLVNDVPQPLQVYAVDGVPLPKGSNLTQQTLSLDPGARVEVVFTAPDAGQTAMLVTRKHDTGPAGDSDPARPIAKIVASDSATLPSVGKTLSARIASPLAFDGLLSEKPVALRKLVFSEELSKDDANTSFFISTDPGMHARFRFTDEPKFKVRQGTVEEWHIRNTAREDHTFHIHQVHFKVIKINDEPVSDPAVRDTVTLPYWKGTGPFPSVTLRMDFRDPTIIGIFPFHCHILAHEDSGMMAKLEVLPPAVPTRITFDINPKEPVAGTPVTFTAQLAGLKKDAAPASFVEFVIDGGGHPVFTIEDGVATYTTTFRKPGEHKLSVRYNGDDVYSDSSSDAVQLAVQSKQ</sequence>
<dbReference type="OrthoDB" id="9757546at2"/>
<dbReference type="Pfam" id="PF07731">
    <property type="entry name" value="Cu-oxidase_2"/>
    <property type="match status" value="1"/>
</dbReference>
<dbReference type="PROSITE" id="PS00080">
    <property type="entry name" value="MULTICOPPER_OXIDASE2"/>
    <property type="match status" value="1"/>
</dbReference>
<dbReference type="CDD" id="cd13853">
    <property type="entry name" value="CuRO_1_Tth-MCO_like"/>
    <property type="match status" value="1"/>
</dbReference>
<dbReference type="EnsemblBacteria" id="ABF40498">
    <property type="protein sequence ID" value="ABF40498"/>
    <property type="gene ID" value="Acid345_1496"/>
</dbReference>
<keyword evidence="2" id="KW-0560">Oxidoreductase</keyword>
<feature type="domain" description="Bacterial Ig-like" evidence="6">
    <location>
        <begin position="543"/>
        <end position="627"/>
    </location>
</feature>
<name>Q1IRK2_KORVE</name>
<keyword evidence="3" id="KW-0732">Signal</keyword>
<evidence type="ECO:0000259" key="5">
    <source>
        <dbReference type="Pfam" id="PF07732"/>
    </source>
</evidence>
<dbReference type="STRING" id="204669.Acid345_1496"/>
<dbReference type="Pfam" id="PF16640">
    <property type="entry name" value="Big_3_5"/>
    <property type="match status" value="1"/>
</dbReference>
<feature type="domain" description="Plastocyanin-like" evidence="5">
    <location>
        <begin position="129"/>
        <end position="198"/>
    </location>
</feature>
<dbReference type="Proteomes" id="UP000002432">
    <property type="component" value="Chromosome"/>
</dbReference>
<evidence type="ECO:0000259" key="6">
    <source>
        <dbReference type="Pfam" id="PF16640"/>
    </source>
</evidence>
<dbReference type="PANTHER" id="PTHR11709:SF518">
    <property type="entry name" value="MULTICOPPER OXIDASE"/>
    <property type="match status" value="1"/>
</dbReference>
<evidence type="ECO:0000313" key="7">
    <source>
        <dbReference type="EMBL" id="ABF40498.1"/>
    </source>
</evidence>
<feature type="chain" id="PRO_5004191172" evidence="3">
    <location>
        <begin position="26"/>
        <end position="631"/>
    </location>
</feature>
<dbReference type="EMBL" id="CP000360">
    <property type="protein sequence ID" value="ABF40498.1"/>
    <property type="molecule type" value="Genomic_DNA"/>
</dbReference>
<evidence type="ECO:0000259" key="4">
    <source>
        <dbReference type="Pfam" id="PF07731"/>
    </source>
</evidence>
<evidence type="ECO:0000313" key="8">
    <source>
        <dbReference type="Proteomes" id="UP000002432"/>
    </source>
</evidence>
<dbReference type="RefSeq" id="WP_011522300.1">
    <property type="nucleotide sequence ID" value="NC_008009.1"/>
</dbReference>
<evidence type="ECO:0000256" key="3">
    <source>
        <dbReference type="SAM" id="SignalP"/>
    </source>
</evidence>
<dbReference type="Pfam" id="PF07732">
    <property type="entry name" value="Cu-oxidase_3"/>
    <property type="match status" value="1"/>
</dbReference>
<reference evidence="7 8" key="1">
    <citation type="journal article" date="2009" name="Appl. Environ. Microbiol.">
        <title>Three genomes from the phylum Acidobacteria provide insight into the lifestyles of these microorganisms in soils.</title>
        <authorList>
            <person name="Ward N.L."/>
            <person name="Challacombe J.F."/>
            <person name="Janssen P.H."/>
            <person name="Henrissat B."/>
            <person name="Coutinho P.M."/>
            <person name="Wu M."/>
            <person name="Xie G."/>
            <person name="Haft D.H."/>
            <person name="Sait M."/>
            <person name="Badger J."/>
            <person name="Barabote R.D."/>
            <person name="Bradley B."/>
            <person name="Brettin T.S."/>
            <person name="Brinkac L.M."/>
            <person name="Bruce D."/>
            <person name="Creasy T."/>
            <person name="Daugherty S.C."/>
            <person name="Davidsen T.M."/>
            <person name="DeBoy R.T."/>
            <person name="Detter J.C."/>
            <person name="Dodson R.J."/>
            <person name="Durkin A.S."/>
            <person name="Ganapathy A."/>
            <person name="Gwinn-Giglio M."/>
            <person name="Han C.S."/>
            <person name="Khouri H."/>
            <person name="Kiss H."/>
            <person name="Kothari S.P."/>
            <person name="Madupu R."/>
            <person name="Nelson K.E."/>
            <person name="Nelson W.C."/>
            <person name="Paulsen I."/>
            <person name="Penn K."/>
            <person name="Ren Q."/>
            <person name="Rosovitz M.J."/>
            <person name="Selengut J.D."/>
            <person name="Shrivastava S."/>
            <person name="Sullivan S.A."/>
            <person name="Tapia R."/>
            <person name="Thompson L.S."/>
            <person name="Watkins K.L."/>
            <person name="Yang Q."/>
            <person name="Yu C."/>
            <person name="Zafar N."/>
            <person name="Zhou L."/>
            <person name="Kuske C.R."/>
        </authorList>
    </citation>
    <scope>NUCLEOTIDE SEQUENCE [LARGE SCALE GENOMIC DNA]</scope>
    <source>
        <strain evidence="7 8">Ellin345</strain>
    </source>
</reference>
<feature type="domain" description="Plastocyanin-like" evidence="4">
    <location>
        <begin position="426"/>
        <end position="531"/>
    </location>
</feature>
<keyword evidence="1" id="KW-0479">Metal-binding</keyword>
<protein>
    <submittedName>
        <fullName evidence="7">Multicopper oxidase, type 2</fullName>
    </submittedName>
</protein>
<dbReference type="InterPro" id="IPR033138">
    <property type="entry name" value="Cu_oxidase_CS"/>
</dbReference>
<dbReference type="InterPro" id="IPR002355">
    <property type="entry name" value="Cu_oxidase_Cu_BS"/>
</dbReference>
<dbReference type="eggNOG" id="COG2132">
    <property type="taxonomic scope" value="Bacteria"/>
</dbReference>